<evidence type="ECO:0000313" key="2">
    <source>
        <dbReference type="EMBL" id="RSL16040.1"/>
    </source>
</evidence>
<organism evidence="2 3">
    <name type="scientific">Edaphobacter aggregans</name>
    <dbReference type="NCBI Taxonomy" id="570835"/>
    <lineage>
        <taxon>Bacteria</taxon>
        <taxon>Pseudomonadati</taxon>
        <taxon>Acidobacteriota</taxon>
        <taxon>Terriglobia</taxon>
        <taxon>Terriglobales</taxon>
        <taxon>Acidobacteriaceae</taxon>
        <taxon>Edaphobacter</taxon>
    </lineage>
</organism>
<dbReference type="AlphaFoldDB" id="A0A428MGT6"/>
<feature type="chain" id="PRO_5019309013" evidence="1">
    <location>
        <begin position="20"/>
        <end position="249"/>
    </location>
</feature>
<feature type="signal peptide" evidence="1">
    <location>
        <begin position="1"/>
        <end position="19"/>
    </location>
</feature>
<accession>A0A428MGT6</accession>
<sequence>MALLKLLLPLFLATQLAHAQTSTPSFEVATIKPAAPSPDGHTHINYPPDGRFSAINITLRALMQWAYAMPEKQILDGPAWLATTRFDIQAKVDDDQIKPFTPDPNHEIMRHMVQALLADRFLLKLHQETRTMPAYDLIFAKGGSKLQPTQSNGKTISSGRTYFNGQGLTTTIIAQELSQITGRIVVDKTNLTDRYDLKLQWTPDDAPVTDNSAPSLFTAIQEQLGLKLEPTKEPVPVLVIDQLDPPTPN</sequence>
<gene>
    <name evidence="2" type="ORF">EDE15_1549</name>
</gene>
<protein>
    <submittedName>
        <fullName evidence="2">Uncharacterized protein (TIGR03435 family)</fullName>
    </submittedName>
</protein>
<dbReference type="Proteomes" id="UP000269669">
    <property type="component" value="Unassembled WGS sequence"/>
</dbReference>
<dbReference type="NCBIfam" id="TIGR03435">
    <property type="entry name" value="Soli_TIGR03435"/>
    <property type="match status" value="1"/>
</dbReference>
<evidence type="ECO:0000313" key="3">
    <source>
        <dbReference type="Proteomes" id="UP000269669"/>
    </source>
</evidence>
<reference evidence="2 3" key="1">
    <citation type="submission" date="2018-12" db="EMBL/GenBank/DDBJ databases">
        <title>Sequencing of bacterial isolates from soil warming experiment in Harvard Forest, Massachusetts, USA.</title>
        <authorList>
            <person name="Deangelis K."/>
        </authorList>
    </citation>
    <scope>NUCLEOTIDE SEQUENCE [LARGE SCALE GENOMIC DNA]</scope>
    <source>
        <strain evidence="2 3">EB153</strain>
    </source>
</reference>
<name>A0A428MGT6_9BACT</name>
<dbReference type="RefSeq" id="WP_185827046.1">
    <property type="nucleotide sequence ID" value="NZ_RSDW01000001.1"/>
</dbReference>
<evidence type="ECO:0000256" key="1">
    <source>
        <dbReference type="SAM" id="SignalP"/>
    </source>
</evidence>
<dbReference type="InterPro" id="IPR017801">
    <property type="entry name" value="DUF3738"/>
</dbReference>
<keyword evidence="1" id="KW-0732">Signal</keyword>
<proteinExistence type="predicted"/>
<dbReference type="EMBL" id="RSDW01000001">
    <property type="protein sequence ID" value="RSL16040.1"/>
    <property type="molecule type" value="Genomic_DNA"/>
</dbReference>
<dbReference type="Pfam" id="PF12543">
    <property type="entry name" value="DUF3738"/>
    <property type="match status" value="1"/>
</dbReference>
<comment type="caution">
    <text evidence="2">The sequence shown here is derived from an EMBL/GenBank/DDBJ whole genome shotgun (WGS) entry which is preliminary data.</text>
</comment>
<keyword evidence="3" id="KW-1185">Reference proteome</keyword>